<comment type="caution">
    <text evidence="2">The sequence shown here is derived from an EMBL/GenBank/DDBJ whole genome shotgun (WGS) entry which is preliminary data.</text>
</comment>
<dbReference type="EMBL" id="SMMG02000011">
    <property type="protein sequence ID" value="KAA3456551.1"/>
    <property type="molecule type" value="Genomic_DNA"/>
</dbReference>
<dbReference type="Proteomes" id="UP000325315">
    <property type="component" value="Unassembled WGS sequence"/>
</dbReference>
<name>A0A5B6UER6_9ROSI</name>
<evidence type="ECO:0000313" key="2">
    <source>
        <dbReference type="EMBL" id="KAA3456551.1"/>
    </source>
</evidence>
<evidence type="ECO:0000256" key="1">
    <source>
        <dbReference type="SAM" id="SignalP"/>
    </source>
</evidence>
<protein>
    <submittedName>
        <fullName evidence="2">ABC transporter B family member 25</fullName>
    </submittedName>
</protein>
<accession>A0A5B6UER6</accession>
<sequence>MSRRLLIPHLHGVAFVWPRICWCEVWDGRSIGVYTDPLLDNDSTFFIESTPLPNIEYLRACGQWLLIWTASLSPKDSKAQKLNFHHQYPIVVVRY</sequence>
<feature type="signal peptide" evidence="1">
    <location>
        <begin position="1"/>
        <end position="23"/>
    </location>
</feature>
<feature type="chain" id="PRO_5023077192" evidence="1">
    <location>
        <begin position="24"/>
        <end position="95"/>
    </location>
</feature>
<organism evidence="2 3">
    <name type="scientific">Gossypium australe</name>
    <dbReference type="NCBI Taxonomy" id="47621"/>
    <lineage>
        <taxon>Eukaryota</taxon>
        <taxon>Viridiplantae</taxon>
        <taxon>Streptophyta</taxon>
        <taxon>Embryophyta</taxon>
        <taxon>Tracheophyta</taxon>
        <taxon>Spermatophyta</taxon>
        <taxon>Magnoliopsida</taxon>
        <taxon>eudicotyledons</taxon>
        <taxon>Gunneridae</taxon>
        <taxon>Pentapetalae</taxon>
        <taxon>rosids</taxon>
        <taxon>malvids</taxon>
        <taxon>Malvales</taxon>
        <taxon>Malvaceae</taxon>
        <taxon>Malvoideae</taxon>
        <taxon>Gossypium</taxon>
    </lineage>
</organism>
<gene>
    <name evidence="2" type="primary">atm1</name>
    <name evidence="2" type="ORF">EPI10_003340</name>
</gene>
<dbReference type="AlphaFoldDB" id="A0A5B6UER6"/>
<evidence type="ECO:0000313" key="3">
    <source>
        <dbReference type="Proteomes" id="UP000325315"/>
    </source>
</evidence>
<proteinExistence type="predicted"/>
<reference evidence="3" key="1">
    <citation type="journal article" date="2019" name="Plant Biotechnol. J.">
        <title>Genome sequencing of the Australian wild diploid species Gossypium australe highlights disease resistance and delayed gland morphogenesis.</title>
        <authorList>
            <person name="Cai Y."/>
            <person name="Cai X."/>
            <person name="Wang Q."/>
            <person name="Wang P."/>
            <person name="Zhang Y."/>
            <person name="Cai C."/>
            <person name="Xu Y."/>
            <person name="Wang K."/>
            <person name="Zhou Z."/>
            <person name="Wang C."/>
            <person name="Geng S."/>
            <person name="Li B."/>
            <person name="Dong Q."/>
            <person name="Hou Y."/>
            <person name="Wang H."/>
            <person name="Ai P."/>
            <person name="Liu Z."/>
            <person name="Yi F."/>
            <person name="Sun M."/>
            <person name="An G."/>
            <person name="Cheng J."/>
            <person name="Zhang Y."/>
            <person name="Shi Q."/>
            <person name="Xie Y."/>
            <person name="Shi X."/>
            <person name="Chang Y."/>
            <person name="Huang F."/>
            <person name="Chen Y."/>
            <person name="Hong S."/>
            <person name="Mi L."/>
            <person name="Sun Q."/>
            <person name="Zhang L."/>
            <person name="Zhou B."/>
            <person name="Peng R."/>
            <person name="Zhang X."/>
            <person name="Liu F."/>
        </authorList>
    </citation>
    <scope>NUCLEOTIDE SEQUENCE [LARGE SCALE GENOMIC DNA]</scope>
    <source>
        <strain evidence="3">cv. PA1801</strain>
    </source>
</reference>
<dbReference type="OrthoDB" id="6500128at2759"/>
<keyword evidence="3" id="KW-1185">Reference proteome</keyword>
<keyword evidence="1" id="KW-0732">Signal</keyword>